<dbReference type="Proteomes" id="UP000234239">
    <property type="component" value="Unassembled WGS sequence"/>
</dbReference>
<dbReference type="Pfam" id="PF01965">
    <property type="entry name" value="DJ-1_PfpI"/>
    <property type="match status" value="1"/>
</dbReference>
<dbReference type="GO" id="GO:0005737">
    <property type="term" value="C:cytoplasm"/>
    <property type="evidence" value="ECO:0007669"/>
    <property type="project" value="TreeGrafter"/>
</dbReference>
<evidence type="ECO:0000313" key="3">
    <source>
        <dbReference type="Proteomes" id="UP000234239"/>
    </source>
</evidence>
<gene>
    <name evidence="2" type="ORF">CYJ28_03230</name>
</gene>
<dbReference type="Gene3D" id="3.40.50.880">
    <property type="match status" value="1"/>
</dbReference>
<dbReference type="InterPro" id="IPR029062">
    <property type="entry name" value="Class_I_gatase-like"/>
</dbReference>
<protein>
    <submittedName>
        <fullName evidence="2">DJ-1 family protein</fullName>
    </submittedName>
</protein>
<dbReference type="InterPro" id="IPR006287">
    <property type="entry name" value="DJ-1"/>
</dbReference>
<feature type="domain" description="DJ-1/PfpI" evidence="1">
    <location>
        <begin position="2"/>
        <end position="166"/>
    </location>
</feature>
<dbReference type="PANTHER" id="PTHR48094">
    <property type="entry name" value="PROTEIN/NUCLEIC ACID DEGLYCASE DJ-1-RELATED"/>
    <property type="match status" value="1"/>
</dbReference>
<reference evidence="2 3" key="1">
    <citation type="submission" date="2017-12" db="EMBL/GenBank/DDBJ databases">
        <title>Phylogenetic diversity of female urinary microbiome.</title>
        <authorList>
            <person name="Thomas-White K."/>
            <person name="Wolfe A.J."/>
        </authorList>
    </citation>
    <scope>NUCLEOTIDE SEQUENCE [LARGE SCALE GENOMIC DNA]</scope>
    <source>
        <strain evidence="2 3">UMB0139</strain>
    </source>
</reference>
<evidence type="ECO:0000313" key="2">
    <source>
        <dbReference type="EMBL" id="PKZ22144.1"/>
    </source>
</evidence>
<dbReference type="EMBL" id="PKGY01000002">
    <property type="protein sequence ID" value="PKZ22144.1"/>
    <property type="molecule type" value="Genomic_DNA"/>
</dbReference>
<sequence length="194" mass="21140">MMRAMILLGRGYEEVEALTVVDWFRRAGLEIDMVSVSDELETVGDHQIHIQADKRLAEIDPSDYDLIVTPGGMPASKQLAEDSAVLELVQSHHQAGKWLASICASPLILEAAGIASEAEGTCYPGIEEKVHFKEHKEDLVVVDEEAKLVTSRGPATATYFALRLVESFAGEEAASDLKQALLLDRVEASLVDHA</sequence>
<accession>A0A2I1MPS3</accession>
<dbReference type="OrthoDB" id="9800516at2"/>
<dbReference type="NCBIfam" id="TIGR01383">
    <property type="entry name" value="not_thiJ"/>
    <property type="match status" value="1"/>
</dbReference>
<organism evidence="2 3">
    <name type="scientific">Aerococcus sanguinicola</name>
    <dbReference type="NCBI Taxonomy" id="119206"/>
    <lineage>
        <taxon>Bacteria</taxon>
        <taxon>Bacillati</taxon>
        <taxon>Bacillota</taxon>
        <taxon>Bacilli</taxon>
        <taxon>Lactobacillales</taxon>
        <taxon>Aerococcaceae</taxon>
        <taxon>Aerococcus</taxon>
    </lineage>
</organism>
<comment type="caution">
    <text evidence="2">The sequence shown here is derived from an EMBL/GenBank/DDBJ whole genome shotgun (WGS) entry which is preliminary data.</text>
</comment>
<dbReference type="SUPFAM" id="SSF52317">
    <property type="entry name" value="Class I glutamine amidotransferase-like"/>
    <property type="match status" value="1"/>
</dbReference>
<evidence type="ECO:0000259" key="1">
    <source>
        <dbReference type="Pfam" id="PF01965"/>
    </source>
</evidence>
<dbReference type="InterPro" id="IPR050325">
    <property type="entry name" value="Prot/Nucl_acid_deglycase"/>
</dbReference>
<name>A0A2I1MPS3_9LACT</name>
<dbReference type="InterPro" id="IPR002818">
    <property type="entry name" value="DJ-1/PfpI"/>
</dbReference>
<proteinExistence type="predicted"/>
<dbReference type="AlphaFoldDB" id="A0A2I1MPS3"/>
<dbReference type="CDD" id="cd03135">
    <property type="entry name" value="GATase1_DJ-1"/>
    <property type="match status" value="1"/>
</dbReference>
<dbReference type="PANTHER" id="PTHR48094:SF12">
    <property type="entry name" value="PARKINSON DISEASE PROTEIN 7 HOMOLOG"/>
    <property type="match status" value="1"/>
</dbReference>